<dbReference type="RefSeq" id="WP_204041779.1">
    <property type="nucleotide sequence ID" value="NZ_BOOA01000024.1"/>
</dbReference>
<dbReference type="SUPFAM" id="SSF52540">
    <property type="entry name" value="P-loop containing nucleoside triphosphate hydrolases"/>
    <property type="match status" value="1"/>
</dbReference>
<protein>
    <submittedName>
        <fullName evidence="2">Uncharacterized protein</fullName>
    </submittedName>
</protein>
<evidence type="ECO:0000313" key="3">
    <source>
        <dbReference type="Proteomes" id="UP000640052"/>
    </source>
</evidence>
<reference evidence="2" key="1">
    <citation type="submission" date="2021-01" db="EMBL/GenBank/DDBJ databases">
        <title>Whole genome shotgun sequence of Acrocarpospora phusangensis NBRC 108782.</title>
        <authorList>
            <person name="Komaki H."/>
            <person name="Tamura T."/>
        </authorList>
    </citation>
    <scope>NUCLEOTIDE SEQUENCE</scope>
    <source>
        <strain evidence="2">NBRC 108782</strain>
    </source>
</reference>
<organism evidence="2 3">
    <name type="scientific">Acrocarpospora phusangensis</name>
    <dbReference type="NCBI Taxonomy" id="1070424"/>
    <lineage>
        <taxon>Bacteria</taxon>
        <taxon>Bacillati</taxon>
        <taxon>Actinomycetota</taxon>
        <taxon>Actinomycetes</taxon>
        <taxon>Streptosporangiales</taxon>
        <taxon>Streptosporangiaceae</taxon>
        <taxon>Acrocarpospora</taxon>
    </lineage>
</organism>
<dbReference type="EMBL" id="BOOA01000024">
    <property type="protein sequence ID" value="GIH25048.1"/>
    <property type="molecule type" value="Genomic_DNA"/>
</dbReference>
<gene>
    <name evidence="2" type="ORF">Aph01nite_33580</name>
</gene>
<evidence type="ECO:0000256" key="1">
    <source>
        <dbReference type="SAM" id="Coils"/>
    </source>
</evidence>
<keyword evidence="3" id="KW-1185">Reference proteome</keyword>
<keyword evidence="1" id="KW-0175">Coiled coil</keyword>
<dbReference type="InterPro" id="IPR016024">
    <property type="entry name" value="ARM-type_fold"/>
</dbReference>
<comment type="caution">
    <text evidence="2">The sequence shown here is derived from an EMBL/GenBank/DDBJ whole genome shotgun (WGS) entry which is preliminary data.</text>
</comment>
<proteinExistence type="predicted"/>
<dbReference type="Proteomes" id="UP000640052">
    <property type="component" value="Unassembled WGS sequence"/>
</dbReference>
<dbReference type="InterPro" id="IPR027417">
    <property type="entry name" value="P-loop_NTPase"/>
</dbReference>
<feature type="coiled-coil region" evidence="1">
    <location>
        <begin position="96"/>
        <end position="130"/>
    </location>
</feature>
<evidence type="ECO:0000313" key="2">
    <source>
        <dbReference type="EMBL" id="GIH25048.1"/>
    </source>
</evidence>
<accession>A0A919QCS3</accession>
<dbReference type="SUPFAM" id="SSF48371">
    <property type="entry name" value="ARM repeat"/>
    <property type="match status" value="1"/>
</dbReference>
<sequence>MAPEDSPNVRLTERYEERERREQVVRQARARLKQACRAAYQDIPGSSQQAAQSLGLSATTVRQLASDGEKGWREPSIATCRKIDEYLRRTTADPGLTALREEFDRAVLRLRAAEKALLAAESAAELAEAARDLYAGELESYLLALSESLGETQRWTPYQDLEQGFEQRKVKVAAGAPERDENGNPRYGPARAPFRGEVSWEQAVKHVPIAVLLADAGYGKTWLLRHHCRVLCERALQRLRAGADPETVEIPLWAHAADLARRWDEDLPPRDCVVRAAMMAPRARGFSPTAEFRGFLAGRVSAASTRVLVDACDEIFSDRLRGALGEALSWLGGLAAPSGLQLILTSRHAGYADPFRPGTAHRPRYYYLGILDEHQVRRLWARWFEFRSLPVPERRLDAVFAPGSPLSAFVCVPLIAAFCAWVAEDEAVEGTRAGLYGQVVRKFVAQVWKAGTRDAGNPAIVLRQDPARRSQVHAALEALAWDMAAGGPEWRDAVGAAESENVLAATGLPASAGVSRTWEVVRVVGILVPATSDETGSGESPLLWIHHSLHEYLAARRLVTRTEDELRELLADRAWLSREWGNVLDFALGLEAVPEHGDPRATRVLRDLATGGGDGLGWFATVFMTATDGVAPDRELWSPVIERTWRLQRAGFASLATVARVLALTPGSDPDALVPSLFARVSPGANVQELWDALAWSGPAGRAALAEVVRTGQVTAGALTALHRVDGQAAVAALRDRVAGGLPLSVDASPVLRELGDDRLGPLLGAYRAEPSSVGCAQSLGWTKLPRARAELMERLRRPDPDPLVRLAAVKGLFAWYGYEFDAEGLDLLVRLAASDPDADVGLQARVTLETVATGVPWVRERIGETLPRIHGALAEPPATSPGEIAAHLYPFNPATYGTLARLDPALVTGPVATALERLGEQALRGEVGDDPIVLIAGLLGPAFVDRAFQALHEAESPHLEHLALAVGELMPASPQAFEAMAVYAGRHPGLLVEAGLRAHGSDRAQRVLTLLRLLVSLEERRRKAVEIWAPTARALLLELPPAERREFRTLCAQVTVYLTDLLEPE</sequence>
<name>A0A919QCS3_9ACTN</name>
<dbReference type="AlphaFoldDB" id="A0A919QCS3"/>